<dbReference type="EMBL" id="JBHULX010000021">
    <property type="protein sequence ID" value="MFD2591398.1"/>
    <property type="molecule type" value="Genomic_DNA"/>
</dbReference>
<dbReference type="InterPro" id="IPR012910">
    <property type="entry name" value="Plug_dom"/>
</dbReference>
<dbReference type="Pfam" id="PF13715">
    <property type="entry name" value="CarbopepD_reg_2"/>
    <property type="match status" value="1"/>
</dbReference>
<dbReference type="InterPro" id="IPR037066">
    <property type="entry name" value="Plug_dom_sf"/>
</dbReference>
<keyword evidence="10" id="KW-1185">Reference proteome</keyword>
<evidence type="ECO:0000256" key="4">
    <source>
        <dbReference type="ARBA" id="ARBA00022692"/>
    </source>
</evidence>
<dbReference type="SUPFAM" id="SSF56935">
    <property type="entry name" value="Porins"/>
    <property type="match status" value="1"/>
</dbReference>
<dbReference type="Pfam" id="PF07715">
    <property type="entry name" value="Plug"/>
    <property type="match status" value="1"/>
</dbReference>
<sequence>MEKLKIILLIFICALTSSMVAQRKIIKGTVHDESGMPIVGASVLIKGTNTGASSDFDGNFTIESEEKDILLISYLGFVTQEVLVGDQKEINILLKEDVSSLDEIIVVAYGTQKKATITSSIVNIKSEELKDVTTPDVTTMLQGKVAGVRLGASSGSPGSVPNILIRGSSSLGGRVTPLWVVDGVIQHEVPIVNPNDVQSISVLKDASATSLYGSRGANGVIIVTTKRGNLKASEITVSSKVSINRFNTGNFEVMNSQQLYDLHTQFENEQSWFGPELLERDYNWLENGTRDGFVRDVNLSFTSGTEKLNLYINGGYYNETGTLRGNELDRYTYRMNLDYDITKRLKLSPKLSFSFDDRGRVTEAPLYQLYLNLPWDSPYDADGNAINAKDDSDWLGRDELNYQYDQQWNYSSDNVFNLSSNFDFEFQILPDLIFRSVNNFTYYRKKEKKYTDPRSIDGLATKGSIEDEIKERFTRLTTQTLKYSKGFGEHFMSVLGGYEYNDYEYEQLKVSGNGIIAGTEILNVASEAGDISGFKNDYALQSFFLATDYSYGSRYFAKASVRRDGASNFGLNNQYGNFFALGAGWNVHNEAFFTSNSVNELKLRVSYGSVGNRPSELYPYQGTYRLDTQYIGTPGAILKQLGNPDLSWEKSYEANIAIDARFLNRINATFEYYNKDTSDLLYFVDLPDVTGYKGFWENVGGLTNTGFEAAVSVDILQTKDLEWNVGFNIGVNRNEITELFDGQTEIPRSGGKIFKIGEDSNSWYIRKWLGVDPATGSPLWEVVDPDTGERTETTNWNEATLQIIGTSSPDFIGGFDTRVRYKNLSLSSNFNFTKGGTLYNSARELFDSDGLYPTFNQQVLADDWNRWEKPGDIATHPQVVEGGNNNSNKRSSRYLEDASYLRMTNVTLSYTLPKVVLKKLGLSNFNIYLSGDNLLTFTDFSGVDPAVTGNPNDRSNIGLSGTPGITYPIPKRYALGVNVSF</sequence>
<dbReference type="RefSeq" id="WP_378256900.1">
    <property type="nucleotide sequence ID" value="NZ_JBHSJV010000001.1"/>
</dbReference>
<name>A0ABW5NAY7_9FLAO</name>
<accession>A0ABW5NAY7</accession>
<dbReference type="PROSITE" id="PS52016">
    <property type="entry name" value="TONB_DEPENDENT_REC_3"/>
    <property type="match status" value="1"/>
</dbReference>
<organism evidence="9 10">
    <name type="scientific">Aquimarina hainanensis</name>
    <dbReference type="NCBI Taxonomy" id="1578017"/>
    <lineage>
        <taxon>Bacteria</taxon>
        <taxon>Pseudomonadati</taxon>
        <taxon>Bacteroidota</taxon>
        <taxon>Flavobacteriia</taxon>
        <taxon>Flavobacteriales</taxon>
        <taxon>Flavobacteriaceae</taxon>
        <taxon>Aquimarina</taxon>
    </lineage>
</organism>
<keyword evidence="2 7" id="KW-0813">Transport</keyword>
<keyword evidence="3 7" id="KW-1134">Transmembrane beta strand</keyword>
<dbReference type="Proteomes" id="UP001597459">
    <property type="component" value="Unassembled WGS sequence"/>
</dbReference>
<protein>
    <submittedName>
        <fullName evidence="9">SusC/RagA family TonB-linked outer membrane protein</fullName>
    </submittedName>
</protein>
<evidence type="ECO:0000256" key="1">
    <source>
        <dbReference type="ARBA" id="ARBA00004571"/>
    </source>
</evidence>
<reference evidence="10" key="1">
    <citation type="journal article" date="2019" name="Int. J. Syst. Evol. Microbiol.">
        <title>The Global Catalogue of Microorganisms (GCM) 10K type strain sequencing project: providing services to taxonomists for standard genome sequencing and annotation.</title>
        <authorList>
            <consortium name="The Broad Institute Genomics Platform"/>
            <consortium name="The Broad Institute Genome Sequencing Center for Infectious Disease"/>
            <person name="Wu L."/>
            <person name="Ma J."/>
        </authorList>
    </citation>
    <scope>NUCLEOTIDE SEQUENCE [LARGE SCALE GENOMIC DNA]</scope>
    <source>
        <strain evidence="10">KCTC 42423</strain>
    </source>
</reference>
<comment type="caution">
    <text evidence="9">The sequence shown here is derived from an EMBL/GenBank/DDBJ whole genome shotgun (WGS) entry which is preliminary data.</text>
</comment>
<evidence type="ECO:0000256" key="2">
    <source>
        <dbReference type="ARBA" id="ARBA00022448"/>
    </source>
</evidence>
<dbReference type="InterPro" id="IPR039426">
    <property type="entry name" value="TonB-dep_rcpt-like"/>
</dbReference>
<evidence type="ECO:0000256" key="5">
    <source>
        <dbReference type="ARBA" id="ARBA00023136"/>
    </source>
</evidence>
<dbReference type="InterPro" id="IPR036942">
    <property type="entry name" value="Beta-barrel_TonB_sf"/>
</dbReference>
<feature type="domain" description="TonB-dependent receptor plug" evidence="8">
    <location>
        <begin position="114"/>
        <end position="220"/>
    </location>
</feature>
<gene>
    <name evidence="9" type="ORF">ACFSTE_11230</name>
</gene>
<evidence type="ECO:0000256" key="3">
    <source>
        <dbReference type="ARBA" id="ARBA00022452"/>
    </source>
</evidence>
<dbReference type="InterPro" id="IPR023996">
    <property type="entry name" value="TonB-dep_OMP_SusC/RagA"/>
</dbReference>
<evidence type="ECO:0000313" key="10">
    <source>
        <dbReference type="Proteomes" id="UP001597459"/>
    </source>
</evidence>
<evidence type="ECO:0000259" key="8">
    <source>
        <dbReference type="Pfam" id="PF07715"/>
    </source>
</evidence>
<keyword evidence="6 7" id="KW-0998">Cell outer membrane</keyword>
<proteinExistence type="inferred from homology"/>
<dbReference type="SUPFAM" id="SSF49464">
    <property type="entry name" value="Carboxypeptidase regulatory domain-like"/>
    <property type="match status" value="1"/>
</dbReference>
<dbReference type="NCBIfam" id="TIGR04057">
    <property type="entry name" value="SusC_RagA_signa"/>
    <property type="match status" value="1"/>
</dbReference>
<dbReference type="NCBIfam" id="TIGR04056">
    <property type="entry name" value="OMP_RagA_SusC"/>
    <property type="match status" value="1"/>
</dbReference>
<dbReference type="Gene3D" id="2.60.40.1120">
    <property type="entry name" value="Carboxypeptidase-like, regulatory domain"/>
    <property type="match status" value="1"/>
</dbReference>
<comment type="similarity">
    <text evidence="7">Belongs to the TonB-dependent receptor family.</text>
</comment>
<evidence type="ECO:0000256" key="6">
    <source>
        <dbReference type="ARBA" id="ARBA00023237"/>
    </source>
</evidence>
<comment type="subcellular location">
    <subcellularLocation>
        <location evidence="1 7">Cell outer membrane</location>
        <topology evidence="1 7">Multi-pass membrane protein</topology>
    </subcellularLocation>
</comment>
<dbReference type="Gene3D" id="2.170.130.10">
    <property type="entry name" value="TonB-dependent receptor, plug domain"/>
    <property type="match status" value="1"/>
</dbReference>
<dbReference type="InterPro" id="IPR023997">
    <property type="entry name" value="TonB-dep_OMP_SusC/RagA_CS"/>
</dbReference>
<dbReference type="Gene3D" id="2.40.170.20">
    <property type="entry name" value="TonB-dependent receptor, beta-barrel domain"/>
    <property type="match status" value="1"/>
</dbReference>
<evidence type="ECO:0000313" key="9">
    <source>
        <dbReference type="EMBL" id="MFD2591398.1"/>
    </source>
</evidence>
<dbReference type="InterPro" id="IPR008969">
    <property type="entry name" value="CarboxyPept-like_regulatory"/>
</dbReference>
<keyword evidence="5 7" id="KW-0472">Membrane</keyword>
<keyword evidence="4 7" id="KW-0812">Transmembrane</keyword>
<evidence type="ECO:0000256" key="7">
    <source>
        <dbReference type="PROSITE-ProRule" id="PRU01360"/>
    </source>
</evidence>